<keyword evidence="1" id="KW-0732">Signal</keyword>
<protein>
    <recommendedName>
        <fullName evidence="4">DUF4397 domain-containing protein</fullName>
    </recommendedName>
</protein>
<feature type="signal peptide" evidence="1">
    <location>
        <begin position="1"/>
        <end position="21"/>
    </location>
</feature>
<accession>A0ABV7JF01</accession>
<sequence>MKRQIYTGAVRSLLLATVLMAGCIKDPENEPEAEAWLTVANAFFDAEAVFYRLDVGRGGKPLNSLRFRETGRYHVPSCADCKLEVFSSNQSSRVVDTTFSIQANAYYTSFLFGTEESPKHFIVEDRLPAGVDDPTAIAGLRFFNLANTAHRVTLHVAGTETIADFRNRPTETAETAGAAEVFIPTTHTGTHVLTIVDENGVQLARRTGVALDPGDYLTIFLTGDGGDTFPYHIGVLR</sequence>
<reference evidence="3" key="1">
    <citation type="journal article" date="2019" name="Int. J. Syst. Evol. Microbiol.">
        <title>The Global Catalogue of Microorganisms (GCM) 10K type strain sequencing project: providing services to taxonomists for standard genome sequencing and annotation.</title>
        <authorList>
            <consortium name="The Broad Institute Genomics Platform"/>
            <consortium name="The Broad Institute Genome Sequencing Center for Infectious Disease"/>
            <person name="Wu L."/>
            <person name="Ma J."/>
        </authorList>
    </citation>
    <scope>NUCLEOTIDE SEQUENCE [LARGE SCALE GENOMIC DNA]</scope>
    <source>
        <strain evidence="3">KCTC 52416</strain>
    </source>
</reference>
<evidence type="ECO:0000313" key="3">
    <source>
        <dbReference type="Proteomes" id="UP001595526"/>
    </source>
</evidence>
<proteinExistence type="predicted"/>
<feature type="chain" id="PRO_5046516304" description="DUF4397 domain-containing protein" evidence="1">
    <location>
        <begin position="22"/>
        <end position="237"/>
    </location>
</feature>
<keyword evidence="3" id="KW-1185">Reference proteome</keyword>
<dbReference type="Proteomes" id="UP001595526">
    <property type="component" value="Unassembled WGS sequence"/>
</dbReference>
<organism evidence="2 3">
    <name type="scientific">Parapedobacter deserti</name>
    <dbReference type="NCBI Taxonomy" id="1912957"/>
    <lineage>
        <taxon>Bacteria</taxon>
        <taxon>Pseudomonadati</taxon>
        <taxon>Bacteroidota</taxon>
        <taxon>Sphingobacteriia</taxon>
        <taxon>Sphingobacteriales</taxon>
        <taxon>Sphingobacteriaceae</taxon>
        <taxon>Parapedobacter</taxon>
    </lineage>
</organism>
<evidence type="ECO:0000313" key="2">
    <source>
        <dbReference type="EMBL" id="MFC3196584.1"/>
    </source>
</evidence>
<gene>
    <name evidence="2" type="ORF">ACFOET_03060</name>
</gene>
<comment type="caution">
    <text evidence="2">The sequence shown here is derived from an EMBL/GenBank/DDBJ whole genome shotgun (WGS) entry which is preliminary data.</text>
</comment>
<name>A0ABV7JF01_9SPHI</name>
<dbReference type="PROSITE" id="PS51257">
    <property type="entry name" value="PROKAR_LIPOPROTEIN"/>
    <property type="match status" value="1"/>
</dbReference>
<dbReference type="RefSeq" id="WP_379019437.1">
    <property type="nucleotide sequence ID" value="NZ_JBHRTA010000008.1"/>
</dbReference>
<dbReference type="EMBL" id="JBHRTA010000008">
    <property type="protein sequence ID" value="MFC3196584.1"/>
    <property type="molecule type" value="Genomic_DNA"/>
</dbReference>
<evidence type="ECO:0000256" key="1">
    <source>
        <dbReference type="SAM" id="SignalP"/>
    </source>
</evidence>
<evidence type="ECO:0008006" key="4">
    <source>
        <dbReference type="Google" id="ProtNLM"/>
    </source>
</evidence>